<accession>A0A1D1VQ30</accession>
<keyword evidence="5" id="KW-1185">Reference proteome</keyword>
<evidence type="ECO:0000259" key="3">
    <source>
        <dbReference type="Pfam" id="PF00899"/>
    </source>
</evidence>
<dbReference type="GO" id="GO:0005737">
    <property type="term" value="C:cytoplasm"/>
    <property type="evidence" value="ECO:0007669"/>
    <property type="project" value="TreeGrafter"/>
</dbReference>
<feature type="region of interest" description="Disordered" evidence="2">
    <location>
        <begin position="212"/>
        <end position="238"/>
    </location>
</feature>
<comment type="caution">
    <text evidence="4">The sequence shown here is derived from an EMBL/GenBank/DDBJ whole genome shotgun (WGS) entry which is preliminary data.</text>
</comment>
<name>A0A1D1VQ30_RAMVA</name>
<evidence type="ECO:0000313" key="4">
    <source>
        <dbReference type="EMBL" id="GAV03660.1"/>
    </source>
</evidence>
<dbReference type="OrthoDB" id="412647at2759"/>
<dbReference type="PANTHER" id="PTHR10953:SF162">
    <property type="entry name" value="SUMO-ACTIVATING ENZYME SUBUNIT 1"/>
    <property type="match status" value="1"/>
</dbReference>
<dbReference type="InterPro" id="IPR000594">
    <property type="entry name" value="ThiF_NAD_FAD-bd"/>
</dbReference>
<dbReference type="GO" id="GO:0019948">
    <property type="term" value="F:SUMO activating enzyme activity"/>
    <property type="evidence" value="ECO:0007669"/>
    <property type="project" value="TreeGrafter"/>
</dbReference>
<reference evidence="4 5" key="1">
    <citation type="journal article" date="2016" name="Nat. Commun.">
        <title>Extremotolerant tardigrade genome and improved radiotolerance of human cultured cells by tardigrade-unique protein.</title>
        <authorList>
            <person name="Hashimoto T."/>
            <person name="Horikawa D.D."/>
            <person name="Saito Y."/>
            <person name="Kuwahara H."/>
            <person name="Kozuka-Hata H."/>
            <person name="Shin-I T."/>
            <person name="Minakuchi Y."/>
            <person name="Ohishi K."/>
            <person name="Motoyama A."/>
            <person name="Aizu T."/>
            <person name="Enomoto A."/>
            <person name="Kondo K."/>
            <person name="Tanaka S."/>
            <person name="Hara Y."/>
            <person name="Koshikawa S."/>
            <person name="Sagara H."/>
            <person name="Miura T."/>
            <person name="Yokobori S."/>
            <person name="Miyagawa K."/>
            <person name="Suzuki Y."/>
            <person name="Kubo T."/>
            <person name="Oyama M."/>
            <person name="Kohara Y."/>
            <person name="Fujiyama A."/>
            <person name="Arakawa K."/>
            <person name="Katayama T."/>
            <person name="Toyoda A."/>
            <person name="Kunieda T."/>
        </authorList>
    </citation>
    <scope>NUCLEOTIDE SEQUENCE [LARGE SCALE GENOMIC DNA]</scope>
    <source>
        <strain evidence="4 5">YOKOZUNA-1</strain>
    </source>
</reference>
<gene>
    <name evidence="4" type="primary">RvY_14054-1</name>
    <name evidence="4" type="synonym">RvY_14054.1</name>
    <name evidence="4" type="ORF">RvY_14054</name>
</gene>
<dbReference type="SUPFAM" id="SSF69572">
    <property type="entry name" value="Activating enzymes of the ubiquitin-like proteins"/>
    <property type="match status" value="1"/>
</dbReference>
<proteinExistence type="inferred from homology"/>
<protein>
    <recommendedName>
        <fullName evidence="3">THIF-type NAD/FAD binding fold domain-containing protein</fullName>
    </recommendedName>
</protein>
<dbReference type="GO" id="GO:0031510">
    <property type="term" value="C:SUMO activating enzyme complex"/>
    <property type="evidence" value="ECO:0007669"/>
    <property type="project" value="TreeGrafter"/>
</dbReference>
<dbReference type="GO" id="GO:0016925">
    <property type="term" value="P:protein sumoylation"/>
    <property type="evidence" value="ECO:0007669"/>
    <property type="project" value="TreeGrafter"/>
</dbReference>
<evidence type="ECO:0000256" key="2">
    <source>
        <dbReference type="SAM" id="MobiDB-lite"/>
    </source>
</evidence>
<dbReference type="InterPro" id="IPR035985">
    <property type="entry name" value="Ubiquitin-activating_enz"/>
</dbReference>
<feature type="region of interest" description="Disordered" evidence="2">
    <location>
        <begin position="16"/>
        <end position="36"/>
    </location>
</feature>
<comment type="similarity">
    <text evidence="1">Belongs to the ubiquitin-activating E1 family.</text>
</comment>
<dbReference type="Proteomes" id="UP000186922">
    <property type="component" value="Unassembled WGS sequence"/>
</dbReference>
<dbReference type="PANTHER" id="PTHR10953">
    <property type="entry name" value="UBIQUITIN-ACTIVATING ENZYME E1"/>
    <property type="match status" value="1"/>
</dbReference>
<feature type="domain" description="THIF-type NAD/FAD binding fold" evidence="3">
    <location>
        <begin position="47"/>
        <end position="374"/>
    </location>
</feature>
<dbReference type="InterPro" id="IPR045886">
    <property type="entry name" value="ThiF/MoeB/HesA"/>
</dbReference>
<evidence type="ECO:0000313" key="5">
    <source>
        <dbReference type="Proteomes" id="UP000186922"/>
    </source>
</evidence>
<dbReference type="EMBL" id="BDGG01000009">
    <property type="protein sequence ID" value="GAV03660.1"/>
    <property type="molecule type" value="Genomic_DNA"/>
</dbReference>
<feature type="compositionally biased region" description="Polar residues" evidence="2">
    <location>
        <begin position="212"/>
        <end position="231"/>
    </location>
</feature>
<sequence length="393" mass="43502">MEAKLEPVAKKVKQEDWCEDGAGHAQSGENVDPGQPATDRFRATNLYDRQIRLWGWDAQQRLMKSKLLMYGLDGVGAEVLKNLMLGGIRQITIMDWQIAAESDLTTNFFLRRQDVGQLNRATATAERAKSLNITCALTAMEAQTSDVTVDLVKDYDLVVLNGVSHQEAVRIGNACRILGIPIFLSQICGFHAFFANDLNGLKFEIPPLKSFQPGNTAKTQSSRASLPSTSSGKRDNKELKLMGSSQGESCEIQELTISSPDLSVVLDVKAVRRSGLASPVPRRGYGLKKMDPYLNLELILTFAGRKGRYPTYGHSEDDFKDLKHVLAEIRPEGDSRVVEPEEMVTAEANFTCAILGGTLAQEVITVLTRRNYPIYNLYYLAANDACGSREYVE</sequence>
<dbReference type="Pfam" id="PF00899">
    <property type="entry name" value="ThiF"/>
    <property type="match status" value="1"/>
</dbReference>
<evidence type="ECO:0000256" key="1">
    <source>
        <dbReference type="ARBA" id="ARBA00005673"/>
    </source>
</evidence>
<dbReference type="Gene3D" id="3.40.50.720">
    <property type="entry name" value="NAD(P)-binding Rossmann-like Domain"/>
    <property type="match status" value="1"/>
</dbReference>
<dbReference type="AlphaFoldDB" id="A0A1D1VQ30"/>
<organism evidence="4 5">
    <name type="scientific">Ramazzottius varieornatus</name>
    <name type="common">Water bear</name>
    <name type="synonym">Tardigrade</name>
    <dbReference type="NCBI Taxonomy" id="947166"/>
    <lineage>
        <taxon>Eukaryota</taxon>
        <taxon>Metazoa</taxon>
        <taxon>Ecdysozoa</taxon>
        <taxon>Tardigrada</taxon>
        <taxon>Eutardigrada</taxon>
        <taxon>Parachela</taxon>
        <taxon>Hypsibioidea</taxon>
        <taxon>Ramazzottiidae</taxon>
        <taxon>Ramazzottius</taxon>
    </lineage>
</organism>
<dbReference type="STRING" id="947166.A0A1D1VQ30"/>